<evidence type="ECO:0000313" key="1">
    <source>
        <dbReference type="EMBL" id="KAL1282640.1"/>
    </source>
</evidence>
<proteinExistence type="predicted"/>
<accession>A0ABR3P1I9</accession>
<organism evidence="1 2">
    <name type="scientific">Cirrhinus molitorella</name>
    <name type="common">mud carp</name>
    <dbReference type="NCBI Taxonomy" id="172907"/>
    <lineage>
        <taxon>Eukaryota</taxon>
        <taxon>Metazoa</taxon>
        <taxon>Chordata</taxon>
        <taxon>Craniata</taxon>
        <taxon>Vertebrata</taxon>
        <taxon>Euteleostomi</taxon>
        <taxon>Actinopterygii</taxon>
        <taxon>Neopterygii</taxon>
        <taxon>Teleostei</taxon>
        <taxon>Ostariophysi</taxon>
        <taxon>Cypriniformes</taxon>
        <taxon>Cyprinidae</taxon>
        <taxon>Labeoninae</taxon>
        <taxon>Labeonini</taxon>
        <taxon>Cirrhinus</taxon>
    </lineage>
</organism>
<dbReference type="Proteomes" id="UP001558613">
    <property type="component" value="Unassembled WGS sequence"/>
</dbReference>
<gene>
    <name evidence="1" type="ORF">QQF64_001443</name>
</gene>
<evidence type="ECO:0000313" key="2">
    <source>
        <dbReference type="Proteomes" id="UP001558613"/>
    </source>
</evidence>
<dbReference type="EMBL" id="JAYMGO010000001">
    <property type="protein sequence ID" value="KAL1282640.1"/>
    <property type="molecule type" value="Genomic_DNA"/>
</dbReference>
<reference evidence="1 2" key="1">
    <citation type="submission" date="2023-09" db="EMBL/GenBank/DDBJ databases">
        <authorList>
            <person name="Wang M."/>
        </authorList>
    </citation>
    <scope>NUCLEOTIDE SEQUENCE [LARGE SCALE GENOMIC DNA]</scope>
    <source>
        <strain evidence="1">GT-2023</strain>
        <tissue evidence="1">Liver</tissue>
    </source>
</reference>
<keyword evidence="2" id="KW-1185">Reference proteome</keyword>
<sequence>MPLHCPAVLYCHFLLSSPKITLCSEDSSIRHYEFLLILSRQQPEQYMPYLVDNWIMLRNSCSETDGTVSESKVTQNEKRAKSEQICLSFSDFNLSARDDPIGHADEHFCRQKEKQKQS</sequence>
<name>A0ABR3P1I9_9TELE</name>
<comment type="caution">
    <text evidence="1">The sequence shown here is derived from an EMBL/GenBank/DDBJ whole genome shotgun (WGS) entry which is preliminary data.</text>
</comment>
<protein>
    <submittedName>
        <fullName evidence="1">Uncharacterized protein</fullName>
    </submittedName>
</protein>